<accession>A0A6M3K3H1</accession>
<evidence type="ECO:0000313" key="1">
    <source>
        <dbReference type="EMBL" id="QJA76248.1"/>
    </source>
</evidence>
<proteinExistence type="predicted"/>
<protein>
    <submittedName>
        <fullName evidence="1">Uncharacterized protein</fullName>
    </submittedName>
</protein>
<dbReference type="EMBL" id="MT142214">
    <property type="protein sequence ID" value="QJA76248.1"/>
    <property type="molecule type" value="Genomic_DNA"/>
</dbReference>
<name>A0A6M3K3H1_9ZZZZ</name>
<organism evidence="1">
    <name type="scientific">viral metagenome</name>
    <dbReference type="NCBI Taxonomy" id="1070528"/>
    <lineage>
        <taxon>unclassified sequences</taxon>
        <taxon>metagenomes</taxon>
        <taxon>organismal metagenomes</taxon>
    </lineage>
</organism>
<dbReference type="AlphaFoldDB" id="A0A6M3K3H1"/>
<reference evidence="1" key="1">
    <citation type="submission" date="2020-03" db="EMBL/GenBank/DDBJ databases">
        <title>The deep terrestrial virosphere.</title>
        <authorList>
            <person name="Holmfeldt K."/>
            <person name="Nilsson E."/>
            <person name="Simone D."/>
            <person name="Lopez-Fernandez M."/>
            <person name="Wu X."/>
            <person name="de Brujin I."/>
            <person name="Lundin D."/>
            <person name="Andersson A."/>
            <person name="Bertilsson S."/>
            <person name="Dopson M."/>
        </authorList>
    </citation>
    <scope>NUCLEOTIDE SEQUENCE</scope>
    <source>
        <strain evidence="1">MM415A01546</strain>
    </source>
</reference>
<gene>
    <name evidence="1" type="ORF">MM415A01546_0002</name>
</gene>
<sequence>MTDTQLLTQLNQHIAELTTLAAKAAQHIPPEPERDDPWLGAWNALGGAVTACRQARWMTRQAMR</sequence>